<dbReference type="STRING" id="313595.P700755_000827"/>
<proteinExistence type="predicted"/>
<keyword evidence="4" id="KW-1185">Reference proteome</keyword>
<sequence>MTTINEQFGNLGETIKDVSGEFLDKLIAVSGLSKTQVMMIVFGASSLGVIAQTNPAFGSGYNLVQCDIDNASGSNQDAGLISNLVAANDIMNQDQRTDELTVVGRIVDDNFDANQPIDDTNNTPILKSTATSTATAYRNYIIAQGRSNANLHWLQTNTFFPDAGAASAGRFQGFNAAVGGAVALSNYIKVPHELTSGHAALAGHNQGALFPAEQSIDDNGTPNDPTDDLYIAAGTKRTQLKFTGGGAQSSVATGPVATSNAIDGYVYYKSRTGAQERVLATDVSSGTTDNTFDLIYDDYTATQPNRVHNQGNPEDVAESTVTVDTVNGTFSLDDISEYNESYPLLKAEDGTVLATIDDVYRLYIYDDTDTSDGAHLNPVGIDFKSRPNIDYTAYSSDPSTLSYRVMNVSQNVLNNPIATLSTENNQEIEGFKMYPNPATTEVTLSITKGQTIKTIEIFSSNGRLISQVSPLSLNEKETIDISNLASGMYIVIATNQDGRTSREKLLKK</sequence>
<dbReference type="KEGG" id="ptq:P700755_000827"/>
<dbReference type="Proteomes" id="UP000008514">
    <property type="component" value="Chromosome"/>
</dbReference>
<reference evidence="3" key="2">
    <citation type="submission" date="2012-09" db="EMBL/GenBank/DDBJ databases">
        <title>The complete sequence of Psychroflexus torquis an extreme psychrophile from sea-ice that is stimulated by light.</title>
        <authorList>
            <person name="Feng S."/>
            <person name="Powell S.M."/>
            <person name="Bowman J.P."/>
        </authorList>
    </citation>
    <scope>NUCLEOTIDE SEQUENCE [LARGE SCALE GENOMIC DNA]</scope>
    <source>
        <strain evidence="3">ATCC 700755</strain>
    </source>
</reference>
<accession>K4IFF9</accession>
<evidence type="ECO:0000313" key="4">
    <source>
        <dbReference type="Proteomes" id="UP000008514"/>
    </source>
</evidence>
<organism evidence="3 4">
    <name type="scientific">Psychroflexus torquis (strain ATCC 700755 / CIP 106069 / ACAM 623)</name>
    <dbReference type="NCBI Taxonomy" id="313595"/>
    <lineage>
        <taxon>Bacteria</taxon>
        <taxon>Pseudomonadati</taxon>
        <taxon>Bacteroidota</taxon>
        <taxon>Flavobacteriia</taxon>
        <taxon>Flavobacteriales</taxon>
        <taxon>Flavobacteriaceae</taxon>
        <taxon>Psychroflexus</taxon>
    </lineage>
</organism>
<feature type="domain" description="Secretion system C-terminal sorting" evidence="2">
    <location>
        <begin position="433"/>
        <end position="505"/>
    </location>
</feature>
<evidence type="ECO:0000313" key="3">
    <source>
        <dbReference type="EMBL" id="AFU67821.1"/>
    </source>
</evidence>
<evidence type="ECO:0000259" key="2">
    <source>
        <dbReference type="Pfam" id="PF18962"/>
    </source>
</evidence>
<gene>
    <name evidence="3" type="ordered locus">P700755_000827</name>
</gene>
<name>K4IFF9_PSYTT</name>
<dbReference type="InterPro" id="IPR026444">
    <property type="entry name" value="Secre_tail"/>
</dbReference>
<protein>
    <submittedName>
        <fullName evidence="3">Secreted protein with Por secretion system C-terminal sorting domain</fullName>
    </submittedName>
</protein>
<dbReference type="OrthoDB" id="610388at2"/>
<dbReference type="HOGENOM" id="CLU_539534_0_0_10"/>
<dbReference type="EMBL" id="CP003879">
    <property type="protein sequence ID" value="AFU67821.1"/>
    <property type="molecule type" value="Genomic_DNA"/>
</dbReference>
<dbReference type="Pfam" id="PF18962">
    <property type="entry name" value="Por_Secre_tail"/>
    <property type="match status" value="1"/>
</dbReference>
<keyword evidence="1" id="KW-0732">Signal</keyword>
<evidence type="ECO:0000256" key="1">
    <source>
        <dbReference type="ARBA" id="ARBA00022729"/>
    </source>
</evidence>
<dbReference type="RefSeq" id="WP_015023438.1">
    <property type="nucleotide sequence ID" value="NC_018721.1"/>
</dbReference>
<reference evidence="3" key="1">
    <citation type="submission" date="2006-03" db="EMBL/GenBank/DDBJ databases">
        <authorList>
            <person name="Bowman J."/>
            <person name="Ferriera S."/>
            <person name="Johnson J."/>
            <person name="Kravitz S."/>
            <person name="Halpern A."/>
            <person name="Remington K."/>
            <person name="Beeson K."/>
            <person name="Tran B."/>
            <person name="Rogers Y.-H."/>
            <person name="Friedman R."/>
            <person name="Venter J.C."/>
        </authorList>
    </citation>
    <scope>NUCLEOTIDE SEQUENCE [LARGE SCALE GENOMIC DNA]</scope>
    <source>
        <strain evidence="3">ATCC 700755</strain>
    </source>
</reference>
<dbReference type="NCBIfam" id="TIGR04183">
    <property type="entry name" value="Por_Secre_tail"/>
    <property type="match status" value="1"/>
</dbReference>
<dbReference type="AlphaFoldDB" id="K4IFF9"/>